<comment type="caution">
    <text evidence="1">The sequence shown here is derived from an EMBL/GenBank/DDBJ whole genome shotgun (WGS) entry which is preliminary data.</text>
</comment>
<reference evidence="1 2" key="1">
    <citation type="submission" date="2024-02" db="EMBL/GenBank/DDBJ databases">
        <authorList>
            <person name="Daric V."/>
            <person name="Darras S."/>
        </authorList>
    </citation>
    <scope>NUCLEOTIDE SEQUENCE [LARGE SCALE GENOMIC DNA]</scope>
</reference>
<evidence type="ECO:0000313" key="2">
    <source>
        <dbReference type="Proteomes" id="UP001642483"/>
    </source>
</evidence>
<dbReference type="Proteomes" id="UP001642483">
    <property type="component" value="Unassembled WGS sequence"/>
</dbReference>
<evidence type="ECO:0008006" key="3">
    <source>
        <dbReference type="Google" id="ProtNLM"/>
    </source>
</evidence>
<organism evidence="1 2">
    <name type="scientific">Clavelina lepadiformis</name>
    <name type="common">Light-bulb sea squirt</name>
    <name type="synonym">Ascidia lepadiformis</name>
    <dbReference type="NCBI Taxonomy" id="159417"/>
    <lineage>
        <taxon>Eukaryota</taxon>
        <taxon>Metazoa</taxon>
        <taxon>Chordata</taxon>
        <taxon>Tunicata</taxon>
        <taxon>Ascidiacea</taxon>
        <taxon>Aplousobranchia</taxon>
        <taxon>Clavelinidae</taxon>
        <taxon>Clavelina</taxon>
    </lineage>
</organism>
<protein>
    <recommendedName>
        <fullName evidence="3">Laminin G domain-containing protein</fullName>
    </recommendedName>
</protein>
<sequence length="227" mass="26247">MHPLETAHKQARNRGLYCSKQWFRIIVKFKLCKKSSPTEDENSDVMPCHINYSVPHETRKSPASIYWQLDKSLDQCKCRCHSETVAFEKGGDCIQINAGDFRGWSVYPAVNRLLLHSVTMTGFTYWWHPEQFYFIFALRDSRNPQNYLYVTKRTDGSGRLRLRAGQAPELGVDLSQDLRVFEQTIENGQFFLRLLATSEYADLEGAYVVVHSELPNHPHRSLVPCDS</sequence>
<dbReference type="EMBL" id="CAWYQH010000035">
    <property type="protein sequence ID" value="CAK8676640.1"/>
    <property type="molecule type" value="Genomic_DNA"/>
</dbReference>
<gene>
    <name evidence="1" type="ORF">CVLEPA_LOCUS6091</name>
</gene>
<accession>A0ABP0FAF5</accession>
<proteinExistence type="predicted"/>
<keyword evidence="2" id="KW-1185">Reference proteome</keyword>
<evidence type="ECO:0000313" key="1">
    <source>
        <dbReference type="EMBL" id="CAK8676640.1"/>
    </source>
</evidence>
<name>A0ABP0FAF5_CLALP</name>